<dbReference type="InterPro" id="IPR009056">
    <property type="entry name" value="Cyt_c-like_dom"/>
</dbReference>
<dbReference type="PANTHER" id="PTHR35008">
    <property type="entry name" value="BLL4482 PROTEIN-RELATED"/>
    <property type="match status" value="1"/>
</dbReference>
<name>A0A3N1XS43_9GAMM</name>
<dbReference type="GO" id="GO:0005506">
    <property type="term" value="F:iron ion binding"/>
    <property type="evidence" value="ECO:0007669"/>
    <property type="project" value="InterPro"/>
</dbReference>
<feature type="domain" description="Cytochrome c" evidence="8">
    <location>
        <begin position="39"/>
        <end position="132"/>
    </location>
</feature>
<keyword evidence="2 6" id="KW-0349">Heme</keyword>
<dbReference type="InterPro" id="IPR008168">
    <property type="entry name" value="Cyt_C_IC"/>
</dbReference>
<evidence type="ECO:0000256" key="7">
    <source>
        <dbReference type="SAM" id="SignalP"/>
    </source>
</evidence>
<evidence type="ECO:0000313" key="9">
    <source>
        <dbReference type="EMBL" id="ROR29474.1"/>
    </source>
</evidence>
<evidence type="ECO:0000256" key="1">
    <source>
        <dbReference type="ARBA" id="ARBA00022448"/>
    </source>
</evidence>
<keyword evidence="10" id="KW-1185">Reference proteome</keyword>
<dbReference type="Proteomes" id="UP000276634">
    <property type="component" value="Unassembled WGS sequence"/>
</dbReference>
<dbReference type="PANTHER" id="PTHR35008:SF4">
    <property type="entry name" value="BLL4482 PROTEIN"/>
    <property type="match status" value="1"/>
</dbReference>
<reference evidence="9 10" key="1">
    <citation type="submission" date="2018-11" db="EMBL/GenBank/DDBJ databases">
        <title>Genomic Encyclopedia of Type Strains, Phase IV (KMG-IV): sequencing the most valuable type-strain genomes for metagenomic binning, comparative biology and taxonomic classification.</title>
        <authorList>
            <person name="Goeker M."/>
        </authorList>
    </citation>
    <scope>NUCLEOTIDE SEQUENCE [LARGE SCALE GENOMIC DNA]</scope>
    <source>
        <strain evidence="9 10">DSM 100275</strain>
    </source>
</reference>
<dbReference type="PRINTS" id="PR00605">
    <property type="entry name" value="CYTCHROMECIC"/>
</dbReference>
<gene>
    <name evidence="9" type="ORF">EDC57_2144</name>
</gene>
<dbReference type="SUPFAM" id="SSF46626">
    <property type="entry name" value="Cytochrome c"/>
    <property type="match status" value="1"/>
</dbReference>
<dbReference type="Pfam" id="PF13442">
    <property type="entry name" value="Cytochrome_CBB3"/>
    <property type="match status" value="1"/>
</dbReference>
<comment type="caution">
    <text evidence="9">The sequence shown here is derived from an EMBL/GenBank/DDBJ whole genome shotgun (WGS) entry which is preliminary data.</text>
</comment>
<proteinExistence type="predicted"/>
<dbReference type="AlphaFoldDB" id="A0A3N1XS43"/>
<keyword evidence="5 6" id="KW-0408">Iron</keyword>
<dbReference type="InterPro" id="IPR036909">
    <property type="entry name" value="Cyt_c-like_dom_sf"/>
</dbReference>
<evidence type="ECO:0000313" key="10">
    <source>
        <dbReference type="Proteomes" id="UP000276634"/>
    </source>
</evidence>
<accession>A0A3N1XS43</accession>
<evidence type="ECO:0000256" key="3">
    <source>
        <dbReference type="ARBA" id="ARBA00022723"/>
    </source>
</evidence>
<evidence type="ECO:0000256" key="4">
    <source>
        <dbReference type="ARBA" id="ARBA00022982"/>
    </source>
</evidence>
<protein>
    <submittedName>
        <fullName evidence="9">Mono/diheme cytochrome c family protein</fullName>
    </submittedName>
</protein>
<keyword evidence="1" id="KW-0813">Transport</keyword>
<keyword evidence="4" id="KW-0249">Electron transport</keyword>
<evidence type="ECO:0000256" key="2">
    <source>
        <dbReference type="ARBA" id="ARBA00022617"/>
    </source>
</evidence>
<organism evidence="9 10">
    <name type="scientific">Inmirania thermothiophila</name>
    <dbReference type="NCBI Taxonomy" id="1750597"/>
    <lineage>
        <taxon>Bacteria</taxon>
        <taxon>Pseudomonadati</taxon>
        <taxon>Pseudomonadota</taxon>
        <taxon>Gammaproteobacteria</taxon>
        <taxon>Chromatiales</taxon>
        <taxon>Ectothiorhodospiraceae</taxon>
        <taxon>Inmirania</taxon>
    </lineage>
</organism>
<keyword evidence="3 6" id="KW-0479">Metal-binding</keyword>
<evidence type="ECO:0000256" key="5">
    <source>
        <dbReference type="ARBA" id="ARBA00023004"/>
    </source>
</evidence>
<dbReference type="PROSITE" id="PS51007">
    <property type="entry name" value="CYTC"/>
    <property type="match status" value="1"/>
</dbReference>
<dbReference type="GO" id="GO:0020037">
    <property type="term" value="F:heme binding"/>
    <property type="evidence" value="ECO:0007669"/>
    <property type="project" value="InterPro"/>
</dbReference>
<dbReference type="Gene3D" id="1.10.760.10">
    <property type="entry name" value="Cytochrome c-like domain"/>
    <property type="match status" value="1"/>
</dbReference>
<dbReference type="EMBL" id="RJVI01000003">
    <property type="protein sequence ID" value="ROR29474.1"/>
    <property type="molecule type" value="Genomic_DNA"/>
</dbReference>
<feature type="chain" id="PRO_5018027225" evidence="7">
    <location>
        <begin position="31"/>
        <end position="150"/>
    </location>
</feature>
<sequence length="150" mass="16773">MGYMDTGGRHVTIRSLLAALALAGAWTAAAATELRSDFARVMRGARVFQQHCAACHGRTAQGSPDWRRRGPDGRFPPPPLDGSGHAWHHPTAVLREVIREGTVKDGGGMPAWKGRLDEGQIDDVIAWIQSRWPEPVYRRWQEIERRSGRR</sequence>
<evidence type="ECO:0000256" key="6">
    <source>
        <dbReference type="PROSITE-ProRule" id="PRU00433"/>
    </source>
</evidence>
<dbReference type="GO" id="GO:0009055">
    <property type="term" value="F:electron transfer activity"/>
    <property type="evidence" value="ECO:0007669"/>
    <property type="project" value="InterPro"/>
</dbReference>
<feature type="signal peptide" evidence="7">
    <location>
        <begin position="1"/>
        <end position="30"/>
    </location>
</feature>
<keyword evidence="7" id="KW-0732">Signal</keyword>
<dbReference type="InterPro" id="IPR051459">
    <property type="entry name" value="Cytochrome_c-type_DH"/>
</dbReference>
<evidence type="ECO:0000259" key="8">
    <source>
        <dbReference type="PROSITE" id="PS51007"/>
    </source>
</evidence>